<dbReference type="SUPFAM" id="SSF64076">
    <property type="entry name" value="MTH938-like"/>
    <property type="match status" value="1"/>
</dbReference>
<accession>A0A3D8SQR6</accession>
<dbReference type="InterPro" id="IPR034095">
    <property type="entry name" value="NDUF3"/>
</dbReference>
<evidence type="ECO:0000313" key="6">
    <source>
        <dbReference type="EMBL" id="RDW88655.1"/>
    </source>
</evidence>
<feature type="region of interest" description="Disordered" evidence="5">
    <location>
        <begin position="69"/>
        <end position="94"/>
    </location>
</feature>
<evidence type="ECO:0000256" key="4">
    <source>
        <dbReference type="ARBA" id="ARBA00049984"/>
    </source>
</evidence>
<dbReference type="AlphaFoldDB" id="A0A3D8SQR6"/>
<dbReference type="FunFam" id="3.40.1230.10:FF:000005">
    <property type="entry name" value="NADH dehydrogenase [ubiquinone]alpha subcomplex assembly factor"/>
    <property type="match status" value="1"/>
</dbReference>
<comment type="similarity">
    <text evidence="4">Belongs to the NDUFAF3 family.</text>
</comment>
<evidence type="ECO:0000256" key="2">
    <source>
        <dbReference type="ARBA" id="ARBA00021776"/>
    </source>
</evidence>
<organism evidence="6 7">
    <name type="scientific">Coleophoma cylindrospora</name>
    <dbReference type="NCBI Taxonomy" id="1849047"/>
    <lineage>
        <taxon>Eukaryota</taxon>
        <taxon>Fungi</taxon>
        <taxon>Dikarya</taxon>
        <taxon>Ascomycota</taxon>
        <taxon>Pezizomycotina</taxon>
        <taxon>Leotiomycetes</taxon>
        <taxon>Helotiales</taxon>
        <taxon>Dermateaceae</taxon>
        <taxon>Coleophoma</taxon>
    </lineage>
</organism>
<dbReference type="Pfam" id="PF04430">
    <property type="entry name" value="DUF498"/>
    <property type="match status" value="1"/>
</dbReference>
<comment type="caution">
    <text evidence="6">The sequence shown here is derived from an EMBL/GenBank/DDBJ whole genome shotgun (WGS) entry which is preliminary data.</text>
</comment>
<proteinExistence type="inferred from homology"/>
<dbReference type="CDD" id="cd05125">
    <property type="entry name" value="Mth938_2P1-like"/>
    <property type="match status" value="1"/>
</dbReference>
<dbReference type="OrthoDB" id="20681at2759"/>
<dbReference type="Proteomes" id="UP000256645">
    <property type="component" value="Unassembled WGS sequence"/>
</dbReference>
<dbReference type="STRING" id="1849047.A0A3D8SQR6"/>
<protein>
    <recommendedName>
        <fullName evidence="2">NADH dehydrogenase [ubiquinone] 1 alpha subcomplex assembly factor 3</fullName>
    </recommendedName>
</protein>
<comment type="subcellular location">
    <subcellularLocation>
        <location evidence="1">Mitochondrion</location>
    </subcellularLocation>
</comment>
<dbReference type="GO" id="GO:0005743">
    <property type="term" value="C:mitochondrial inner membrane"/>
    <property type="evidence" value="ECO:0007669"/>
    <property type="project" value="TreeGrafter"/>
</dbReference>
<evidence type="ECO:0000313" key="7">
    <source>
        <dbReference type="Proteomes" id="UP000256645"/>
    </source>
</evidence>
<dbReference type="InterPro" id="IPR036748">
    <property type="entry name" value="MTH938-like_sf"/>
</dbReference>
<evidence type="ECO:0000256" key="3">
    <source>
        <dbReference type="ARBA" id="ARBA00023128"/>
    </source>
</evidence>
<dbReference type="PANTHER" id="PTHR21192:SF2">
    <property type="entry name" value="NADH DEHYDROGENASE [UBIQUINONE] 1 ALPHA SUBCOMPLEX ASSEMBLY FACTOR 3"/>
    <property type="match status" value="1"/>
</dbReference>
<evidence type="ECO:0000256" key="5">
    <source>
        <dbReference type="SAM" id="MobiDB-lite"/>
    </source>
</evidence>
<gene>
    <name evidence="6" type="ORF">BP6252_00687</name>
</gene>
<evidence type="ECO:0000256" key="1">
    <source>
        <dbReference type="ARBA" id="ARBA00004173"/>
    </source>
</evidence>
<dbReference type="PANTHER" id="PTHR21192">
    <property type="entry name" value="NUCLEAR PROTEIN E3-3"/>
    <property type="match status" value="1"/>
</dbReference>
<dbReference type="InterPro" id="IPR007523">
    <property type="entry name" value="NDUFAF3/AAMDC"/>
</dbReference>
<keyword evidence="7" id="KW-1185">Reference proteome</keyword>
<keyword evidence="3" id="KW-0496">Mitochondrion</keyword>
<dbReference type="Gene3D" id="3.40.1230.10">
    <property type="entry name" value="MTH938-like"/>
    <property type="match status" value="1"/>
</dbReference>
<sequence length="266" mass="28637">MPPLRPTPALSRPSIYELATSLLSPSTCHARIQSPRSIRAHSQLASVRTGCSAPLPRACVGASRRAFTQTTRARKAAPKSHDRGPVSSETTQTSFESMDVLGNTPAPGTAIDACLWDGFHLDNGYKVHGGSGALLVSGEVFEWKPWECNPDPKRMVNAKGQWEVGDEAWGLFKVVWPKPDLLIIGLGKDMRPLSPATRRYINSLGIRIEIQDTRNAAAQFNLLATERGVGSVAAAMIPLGWREGVGIKLAKGPAEGTEGADESLYL</sequence>
<dbReference type="GO" id="GO:0032981">
    <property type="term" value="P:mitochondrial respiratory chain complex I assembly"/>
    <property type="evidence" value="ECO:0007669"/>
    <property type="project" value="InterPro"/>
</dbReference>
<name>A0A3D8SQR6_9HELO</name>
<dbReference type="EMBL" id="PDLM01000001">
    <property type="protein sequence ID" value="RDW88655.1"/>
    <property type="molecule type" value="Genomic_DNA"/>
</dbReference>
<reference evidence="6 7" key="1">
    <citation type="journal article" date="2018" name="IMA Fungus">
        <title>IMA Genome-F 9: Draft genome sequence of Annulohypoxylon stygium, Aspergillus mulundensis, Berkeleyomyces basicola (syn. Thielaviopsis basicola), Ceratocystis smalleyi, two Cercospora beticola strains, Coleophoma cylindrospora, Fusarium fracticaudum, Phialophora cf. hyalina, and Morchella septimelata.</title>
        <authorList>
            <person name="Wingfield B.D."/>
            <person name="Bills G.F."/>
            <person name="Dong Y."/>
            <person name="Huang W."/>
            <person name="Nel W.J."/>
            <person name="Swalarsk-Parry B.S."/>
            <person name="Vaghefi N."/>
            <person name="Wilken P.M."/>
            <person name="An Z."/>
            <person name="de Beer Z.W."/>
            <person name="De Vos L."/>
            <person name="Chen L."/>
            <person name="Duong T.A."/>
            <person name="Gao Y."/>
            <person name="Hammerbacher A."/>
            <person name="Kikkert J.R."/>
            <person name="Li Y."/>
            <person name="Li H."/>
            <person name="Li K."/>
            <person name="Li Q."/>
            <person name="Liu X."/>
            <person name="Ma X."/>
            <person name="Naidoo K."/>
            <person name="Pethybridge S.J."/>
            <person name="Sun J."/>
            <person name="Steenkamp E.T."/>
            <person name="van der Nest M.A."/>
            <person name="van Wyk S."/>
            <person name="Wingfield M.J."/>
            <person name="Xiong C."/>
            <person name="Yue Q."/>
            <person name="Zhang X."/>
        </authorList>
    </citation>
    <scope>NUCLEOTIDE SEQUENCE [LARGE SCALE GENOMIC DNA]</scope>
    <source>
        <strain evidence="6 7">BP6252</strain>
    </source>
</reference>